<evidence type="ECO:0000259" key="2">
    <source>
        <dbReference type="Pfam" id="PF01323"/>
    </source>
</evidence>
<protein>
    <submittedName>
        <fullName evidence="3">Polyketide synthase</fullName>
    </submittedName>
</protein>
<accession>A0A5M3Y4Y6</accession>
<dbReference type="EMBL" id="BLAF01000121">
    <property type="protein sequence ID" value="GES27323.1"/>
    <property type="molecule type" value="Genomic_DNA"/>
</dbReference>
<dbReference type="Gene3D" id="3.40.30.10">
    <property type="entry name" value="Glutaredoxin"/>
    <property type="match status" value="1"/>
</dbReference>
<comment type="caution">
    <text evidence="3">The sequence shown here is derived from an EMBL/GenBank/DDBJ whole genome shotgun (WGS) entry which is preliminary data.</text>
</comment>
<dbReference type="InterPro" id="IPR036249">
    <property type="entry name" value="Thioredoxin-like_sf"/>
</dbReference>
<evidence type="ECO:0000256" key="1">
    <source>
        <dbReference type="SAM" id="MobiDB-lite"/>
    </source>
</evidence>
<dbReference type="PANTHER" id="PTHR13887:SF41">
    <property type="entry name" value="THIOREDOXIN SUPERFAMILY PROTEIN"/>
    <property type="match status" value="1"/>
</dbReference>
<feature type="domain" description="DSBA-like thioredoxin" evidence="2">
    <location>
        <begin position="4"/>
        <end position="205"/>
    </location>
</feature>
<evidence type="ECO:0000313" key="3">
    <source>
        <dbReference type="EMBL" id="GES27323.1"/>
    </source>
</evidence>
<sequence length="226" mass="24667">MMKVEVYGDIACPWCRLGTHQFHRAVAAADAEPDVELVHRPYQLLPDASEEPRPLMDTVAEMFGPEQAKAMVAEMTRVGAGEGIEYRFDRAVAVNTLTAHRLLWLALHEHGAKVQAALATSLFDAYFRDGVNVADHTQLTELAERVGLASGRVRDFLASEEGGAEVREQMAAARWEGITTVPRFVFENGELIVGVTSTEALGDSLRQASGGEGVTARPHRGRSAQR</sequence>
<dbReference type="AlphaFoldDB" id="A0A5M3Y4Y6"/>
<name>A0A5M3Y4Y6_9ACTN</name>
<dbReference type="PANTHER" id="PTHR13887">
    <property type="entry name" value="GLUTATHIONE S-TRANSFERASE KAPPA"/>
    <property type="match status" value="1"/>
</dbReference>
<dbReference type="Pfam" id="PF01323">
    <property type="entry name" value="DSBA"/>
    <property type="match status" value="1"/>
</dbReference>
<dbReference type="Proteomes" id="UP000377595">
    <property type="component" value="Unassembled WGS sequence"/>
</dbReference>
<evidence type="ECO:0000313" key="4">
    <source>
        <dbReference type="Proteomes" id="UP000377595"/>
    </source>
</evidence>
<dbReference type="SUPFAM" id="SSF52833">
    <property type="entry name" value="Thioredoxin-like"/>
    <property type="match status" value="1"/>
</dbReference>
<organism evidence="3 4">
    <name type="scientific">Acrocarpospora pleiomorpha</name>
    <dbReference type="NCBI Taxonomy" id="90975"/>
    <lineage>
        <taxon>Bacteria</taxon>
        <taxon>Bacillati</taxon>
        <taxon>Actinomycetota</taxon>
        <taxon>Actinomycetes</taxon>
        <taxon>Streptosporangiales</taxon>
        <taxon>Streptosporangiaceae</taxon>
        <taxon>Acrocarpospora</taxon>
    </lineage>
</organism>
<gene>
    <name evidence="3" type="primary">frnE</name>
    <name evidence="3" type="ORF">Aple_102230</name>
</gene>
<reference evidence="3 4" key="1">
    <citation type="submission" date="2019-10" db="EMBL/GenBank/DDBJ databases">
        <title>Whole genome shotgun sequence of Acrocarpospora pleiomorpha NBRC 16267.</title>
        <authorList>
            <person name="Ichikawa N."/>
            <person name="Kimura A."/>
            <person name="Kitahashi Y."/>
            <person name="Komaki H."/>
            <person name="Oguchi A."/>
        </authorList>
    </citation>
    <scope>NUCLEOTIDE SEQUENCE [LARGE SCALE GENOMIC DNA]</scope>
    <source>
        <strain evidence="3 4">NBRC 16267</strain>
    </source>
</reference>
<proteinExistence type="predicted"/>
<dbReference type="RefSeq" id="WP_155351984.1">
    <property type="nucleotide sequence ID" value="NZ_BAAAHM010000019.1"/>
</dbReference>
<keyword evidence="4" id="KW-1185">Reference proteome</keyword>
<dbReference type="OrthoDB" id="9799122at2"/>
<dbReference type="InterPro" id="IPR001853">
    <property type="entry name" value="DSBA-like_thioredoxin_dom"/>
</dbReference>
<feature type="region of interest" description="Disordered" evidence="1">
    <location>
        <begin position="204"/>
        <end position="226"/>
    </location>
</feature>
<dbReference type="GO" id="GO:0016491">
    <property type="term" value="F:oxidoreductase activity"/>
    <property type="evidence" value="ECO:0007669"/>
    <property type="project" value="InterPro"/>
</dbReference>
<feature type="compositionally biased region" description="Basic residues" evidence="1">
    <location>
        <begin position="217"/>
        <end position="226"/>
    </location>
</feature>
<dbReference type="CDD" id="cd03024">
    <property type="entry name" value="DsbA_FrnE"/>
    <property type="match status" value="1"/>
</dbReference>